<dbReference type="InterPro" id="IPR003594">
    <property type="entry name" value="HATPase_dom"/>
</dbReference>
<dbReference type="EMBL" id="JACPSX010000233">
    <property type="protein sequence ID" value="MBI3015772.1"/>
    <property type="molecule type" value="Genomic_DNA"/>
</dbReference>
<dbReference type="Gene3D" id="1.10.287.130">
    <property type="match status" value="1"/>
</dbReference>
<accession>A0A932M1F1</accession>
<name>A0A932M1F1_UNCTE</name>
<dbReference type="Pfam" id="PF02518">
    <property type="entry name" value="HATPase_c"/>
    <property type="match status" value="1"/>
</dbReference>
<dbReference type="InterPro" id="IPR036890">
    <property type="entry name" value="HATPase_C_sf"/>
</dbReference>
<evidence type="ECO:0000256" key="11">
    <source>
        <dbReference type="SAM" id="Phobius"/>
    </source>
</evidence>
<dbReference type="InterPro" id="IPR004358">
    <property type="entry name" value="Sig_transdc_His_kin-like_C"/>
</dbReference>
<feature type="domain" description="Histidine kinase" evidence="12">
    <location>
        <begin position="113"/>
        <end position="333"/>
    </location>
</feature>
<dbReference type="GO" id="GO:0000155">
    <property type="term" value="F:phosphorelay sensor kinase activity"/>
    <property type="evidence" value="ECO:0007669"/>
    <property type="project" value="InterPro"/>
</dbReference>
<dbReference type="Gene3D" id="3.30.565.10">
    <property type="entry name" value="Histidine kinase-like ATPase, C-terminal domain"/>
    <property type="match status" value="1"/>
</dbReference>
<keyword evidence="11" id="KW-0472">Membrane</keyword>
<dbReference type="PRINTS" id="PR00344">
    <property type="entry name" value="BCTRLSENSOR"/>
</dbReference>
<evidence type="ECO:0000313" key="13">
    <source>
        <dbReference type="EMBL" id="MBI3015772.1"/>
    </source>
</evidence>
<gene>
    <name evidence="13" type="ORF">HYY65_12115</name>
</gene>
<evidence type="ECO:0000256" key="9">
    <source>
        <dbReference type="SAM" id="Coils"/>
    </source>
</evidence>
<keyword evidence="11" id="KW-0812">Transmembrane</keyword>
<dbReference type="SMART" id="SM00388">
    <property type="entry name" value="HisKA"/>
    <property type="match status" value="1"/>
</dbReference>
<comment type="catalytic activity">
    <reaction evidence="1">
        <text>ATP + protein L-histidine = ADP + protein N-phospho-L-histidine.</text>
        <dbReference type="EC" id="2.7.13.3"/>
    </reaction>
</comment>
<dbReference type="InterPro" id="IPR025201">
    <property type="entry name" value="KdpD_TM"/>
</dbReference>
<keyword evidence="5" id="KW-0547">Nucleotide-binding</keyword>
<dbReference type="SUPFAM" id="SSF47384">
    <property type="entry name" value="Homodimeric domain of signal transducing histidine kinase"/>
    <property type="match status" value="1"/>
</dbReference>
<protein>
    <recommendedName>
        <fullName evidence="2">histidine kinase</fullName>
        <ecNumber evidence="2">2.7.13.3</ecNumber>
    </recommendedName>
</protein>
<dbReference type="GO" id="GO:0005524">
    <property type="term" value="F:ATP binding"/>
    <property type="evidence" value="ECO:0007669"/>
    <property type="project" value="UniProtKB-KW"/>
</dbReference>
<keyword evidence="4" id="KW-0808">Transferase</keyword>
<evidence type="ECO:0000256" key="6">
    <source>
        <dbReference type="ARBA" id="ARBA00022777"/>
    </source>
</evidence>
<dbReference type="CDD" id="cd00075">
    <property type="entry name" value="HATPase"/>
    <property type="match status" value="1"/>
</dbReference>
<feature type="transmembrane region" description="Helical" evidence="11">
    <location>
        <begin position="46"/>
        <end position="66"/>
    </location>
</feature>
<sequence>QFFLVFFVLIALNALHFGLAVGMSAALAASVLYVISFLEQFNPVHWTHFALRLSLFLLSGIGIGLLSEREKRQRRRVEDLNRELEEALRSLRETQDKLINSEKLAAVGQLSTKVAHEIRNPLTSMSLNLELLEDELRESTEGLQGEAQVLLASIRAQIEILTALTEDYLRFSRLPCLNLEPGSLAEVLEEILRFTKAEFDSRRIQVTQEWGEKPPVLLLDARQIRLAFLNLLRNAWEAMPTGGALRIRGEPNRNAQRAPGVPGVQVSVSDSGPGISEKVREKIFDPFFTTKKDGTGLGLTLVRQIVEAHGGSVSCDSSPTGGTTFTISFPVASAREQT</sequence>
<evidence type="ECO:0000256" key="3">
    <source>
        <dbReference type="ARBA" id="ARBA00022553"/>
    </source>
</evidence>
<dbReference type="SMART" id="SM00387">
    <property type="entry name" value="HATPase_c"/>
    <property type="match status" value="1"/>
</dbReference>
<dbReference type="Pfam" id="PF13493">
    <property type="entry name" value="DUF4118"/>
    <property type="match status" value="1"/>
</dbReference>
<evidence type="ECO:0000256" key="7">
    <source>
        <dbReference type="ARBA" id="ARBA00022840"/>
    </source>
</evidence>
<dbReference type="EC" id="2.7.13.3" evidence="2"/>
<organism evidence="13 14">
    <name type="scientific">Tectimicrobiota bacterium</name>
    <dbReference type="NCBI Taxonomy" id="2528274"/>
    <lineage>
        <taxon>Bacteria</taxon>
        <taxon>Pseudomonadati</taxon>
        <taxon>Nitrospinota/Tectimicrobiota group</taxon>
        <taxon>Candidatus Tectimicrobiota</taxon>
    </lineage>
</organism>
<evidence type="ECO:0000259" key="12">
    <source>
        <dbReference type="PROSITE" id="PS50109"/>
    </source>
</evidence>
<evidence type="ECO:0000256" key="1">
    <source>
        <dbReference type="ARBA" id="ARBA00000085"/>
    </source>
</evidence>
<evidence type="ECO:0000313" key="14">
    <source>
        <dbReference type="Proteomes" id="UP000741360"/>
    </source>
</evidence>
<dbReference type="Proteomes" id="UP000741360">
    <property type="component" value="Unassembled WGS sequence"/>
</dbReference>
<dbReference type="CDD" id="cd00082">
    <property type="entry name" value="HisKA"/>
    <property type="match status" value="1"/>
</dbReference>
<keyword evidence="7" id="KW-0067">ATP-binding</keyword>
<evidence type="ECO:0000256" key="8">
    <source>
        <dbReference type="ARBA" id="ARBA00023012"/>
    </source>
</evidence>
<reference evidence="13" key="1">
    <citation type="submission" date="2020-07" db="EMBL/GenBank/DDBJ databases">
        <title>Huge and variable diversity of episymbiotic CPR bacteria and DPANN archaea in groundwater ecosystems.</title>
        <authorList>
            <person name="He C.Y."/>
            <person name="Keren R."/>
            <person name="Whittaker M."/>
            <person name="Farag I.F."/>
            <person name="Doudna J."/>
            <person name="Cate J.H.D."/>
            <person name="Banfield J.F."/>
        </authorList>
    </citation>
    <scope>NUCLEOTIDE SEQUENCE</scope>
    <source>
        <strain evidence="13">NC_groundwater_717_Ag_S-0.2um_59_8</strain>
    </source>
</reference>
<keyword evidence="11" id="KW-1133">Transmembrane helix</keyword>
<dbReference type="InterPro" id="IPR005467">
    <property type="entry name" value="His_kinase_dom"/>
</dbReference>
<feature type="non-terminal residue" evidence="13">
    <location>
        <position position="1"/>
    </location>
</feature>
<dbReference type="PANTHER" id="PTHR43065:SF10">
    <property type="entry name" value="PEROXIDE STRESS-ACTIVATED HISTIDINE KINASE MAK3"/>
    <property type="match status" value="1"/>
</dbReference>
<feature type="coiled-coil region" evidence="9">
    <location>
        <begin position="63"/>
        <end position="104"/>
    </location>
</feature>
<keyword evidence="3" id="KW-0597">Phosphoprotein</keyword>
<proteinExistence type="predicted"/>
<evidence type="ECO:0000256" key="10">
    <source>
        <dbReference type="SAM" id="MobiDB-lite"/>
    </source>
</evidence>
<dbReference type="Pfam" id="PF00512">
    <property type="entry name" value="HisKA"/>
    <property type="match status" value="1"/>
</dbReference>
<keyword evidence="6" id="KW-0418">Kinase</keyword>
<feature type="region of interest" description="Disordered" evidence="10">
    <location>
        <begin position="247"/>
        <end position="273"/>
    </location>
</feature>
<dbReference type="PROSITE" id="PS50109">
    <property type="entry name" value="HIS_KIN"/>
    <property type="match status" value="1"/>
</dbReference>
<keyword evidence="9" id="KW-0175">Coiled coil</keyword>
<evidence type="ECO:0000256" key="2">
    <source>
        <dbReference type="ARBA" id="ARBA00012438"/>
    </source>
</evidence>
<keyword evidence="8" id="KW-0902">Two-component regulatory system</keyword>
<dbReference type="InterPro" id="IPR036097">
    <property type="entry name" value="HisK_dim/P_sf"/>
</dbReference>
<comment type="caution">
    <text evidence="13">The sequence shown here is derived from an EMBL/GenBank/DDBJ whole genome shotgun (WGS) entry which is preliminary data.</text>
</comment>
<evidence type="ECO:0000256" key="4">
    <source>
        <dbReference type="ARBA" id="ARBA00022679"/>
    </source>
</evidence>
<dbReference type="AlphaFoldDB" id="A0A932M1F1"/>
<dbReference type="SUPFAM" id="SSF55874">
    <property type="entry name" value="ATPase domain of HSP90 chaperone/DNA topoisomerase II/histidine kinase"/>
    <property type="match status" value="1"/>
</dbReference>
<dbReference type="InterPro" id="IPR003661">
    <property type="entry name" value="HisK_dim/P_dom"/>
</dbReference>
<dbReference type="PANTHER" id="PTHR43065">
    <property type="entry name" value="SENSOR HISTIDINE KINASE"/>
    <property type="match status" value="1"/>
</dbReference>
<evidence type="ECO:0000256" key="5">
    <source>
        <dbReference type="ARBA" id="ARBA00022741"/>
    </source>
</evidence>